<keyword evidence="4" id="KW-1185">Reference proteome</keyword>
<keyword evidence="1" id="KW-1133">Transmembrane helix</keyword>
<name>A0A9J6QBK1_9ENTR</name>
<keyword evidence="1" id="KW-0812">Transmembrane</keyword>
<comment type="caution">
    <text evidence="3">The sequence shown here is derived from an EMBL/GenBank/DDBJ whole genome shotgun (WGS) entry which is preliminary data.</text>
</comment>
<dbReference type="Proteomes" id="UP001061282">
    <property type="component" value="Unassembled WGS sequence"/>
</dbReference>
<keyword evidence="1" id="KW-0472">Membrane</keyword>
<dbReference type="NCBIfam" id="NF040662">
    <property type="entry name" value="attach_TipJ_rel"/>
    <property type="match status" value="1"/>
</dbReference>
<dbReference type="Pfam" id="PF24801">
    <property type="entry name" value="FNIII-A_GpJ"/>
    <property type="match status" value="1"/>
</dbReference>
<organism evidence="3 4">
    <name type="scientific">Silvania confinis</name>
    <dbReference type="NCBI Taxonomy" id="2926470"/>
    <lineage>
        <taxon>Bacteria</taxon>
        <taxon>Pseudomonadati</taxon>
        <taxon>Pseudomonadota</taxon>
        <taxon>Gammaproteobacteria</taxon>
        <taxon>Enterobacterales</taxon>
        <taxon>Enterobacteriaceae</taxon>
        <taxon>Silvania</taxon>
    </lineage>
</organism>
<dbReference type="EMBL" id="JAMGZJ010000077">
    <property type="protein sequence ID" value="MCU6669903.1"/>
    <property type="molecule type" value="Genomic_DNA"/>
</dbReference>
<dbReference type="RefSeq" id="WP_271268457.1">
    <property type="nucleotide sequence ID" value="NZ_JAMGZJ010000077.1"/>
</dbReference>
<evidence type="ECO:0000313" key="3">
    <source>
        <dbReference type="EMBL" id="MCU6669903.1"/>
    </source>
</evidence>
<feature type="domain" description="Tip attachment protein J HDII-ins2" evidence="2">
    <location>
        <begin position="556"/>
        <end position="653"/>
    </location>
</feature>
<evidence type="ECO:0000313" key="4">
    <source>
        <dbReference type="Proteomes" id="UP001061282"/>
    </source>
</evidence>
<evidence type="ECO:0000256" key="1">
    <source>
        <dbReference type="SAM" id="Phobius"/>
    </source>
</evidence>
<accession>A0A9J6QBK1</accession>
<gene>
    <name evidence="3" type="ORF">M8013_14240</name>
</gene>
<dbReference type="AlphaFoldDB" id="A0A9J6QBK1"/>
<feature type="transmembrane region" description="Helical" evidence="1">
    <location>
        <begin position="80"/>
        <end position="101"/>
    </location>
</feature>
<evidence type="ECO:0000259" key="2">
    <source>
        <dbReference type="Pfam" id="PF24801"/>
    </source>
</evidence>
<protein>
    <submittedName>
        <fullName evidence="3">Host specificity factor TipJ family phage tail protein</fullName>
    </submittedName>
</protein>
<sequence length="1027" mass="110249">MTIRIYPSRLEGEPLETHQHASTTIAGWFARNVQGWRPDMVHPVALDLNGVSIPPGEWGSQIITPDDDVRLYPVPFGPAAPAWLVWTAVAIAVASAAYSIYMMSTMSQPGSAAQPGNGDQIDLNPAKANAAKLGGAIREIFGRYRVWPDYALQPVSRFVNETSMETSMLLCVGVGNMVINQSDIRIGNTPISAFGTDIRYTLYPPGAVVSGDARTENWFNSPEVGNTGSGTAGLDLGSSGPETVSIIADALVVSGNAITLVDVSSSGGDAEIPPSWTAGTVITVLAPDSFTVVSSGGYSVIYGGIEELAPVVGLPVTLNYNGNDYDLVVATYAPGVPAVPGVGGSSATITASAAPTTYDFSSAPVTFSLSWQGTTYPVSLVTNYVTMSGLVSSITSQLSGSGLVARDNSGRLQIGEESSPFAGGAITNSVLPDAVFGAAPVNTPGVKSTGGTAAVRAHITLAYNSAAGTPFTGLPEGNQRFSLGLFGNQFRITDVDSQTVTVERLTVTIGPGGEPVTTADPSWPGFTERTLLDATVTGVSDDYEWLGPFLACPDGETLDAFEVNINFQSGLVRYTDAGNKRSMPVRLVIQYRKVGATAWQQQSPFYSRSTENQIGFTHRYNVSPGQYEIRMRRTEPVKGGSTRDQVFWQALRSRLSKRPAKYEGVTTMALTVRTGNRLAAMSDRRISVTPTRLYNGHASRSISGALYHVLESLGFTSSQIDTAAIDALESTYWTPRGETFDWATSDSKSALEVLQTIVSAGMGYFLLSDGLISAGREGVKPWVGMITPQETTEELQTAFKAPSQDDYDAVDVTYISSTTWAEETVQCRLPGSATPQKVEDFKLDGVLNADRAYRIGMRRLLGYQLQRLQHTTSTEMDALCYQFMDRIVLADDIPGGQTLSCLIADMTYDSSKITMVLSEPPDWSFENPRVIIRHQDGRAAEMLVPTRIDDFTVSVPYSAALEPELWAMNDAYIEPPRLLFCSSVRVPYDALVGEISPGSDGISQVTAIQYHPGKYQYDDANYPGDVS</sequence>
<dbReference type="InterPro" id="IPR055385">
    <property type="entry name" value="GpJ_HDII-ins2"/>
</dbReference>
<proteinExistence type="predicted"/>
<reference evidence="3" key="1">
    <citation type="submission" date="2022-05" db="EMBL/GenBank/DDBJ databases">
        <title>Description of a novel species of Leclercia; Leclercia tamurae and the Proposal for a Novel Genus Silvania gen. nov. Containing Two Novel Species Silvania hatchlandensis sp. nov. and Silvania confinis sp. nov. Isolated from the Rhizosphere of Oak.</title>
        <authorList>
            <person name="Maddock D.W."/>
            <person name="Brady C.L."/>
            <person name="Denman S."/>
            <person name="Arnold D."/>
        </authorList>
    </citation>
    <scope>NUCLEOTIDE SEQUENCE</scope>
    <source>
        <strain evidence="3">H4N4</strain>
    </source>
</reference>